<dbReference type="EMBL" id="AMGW01000001">
    <property type="protein sequence ID" value="EXJ65197.1"/>
    <property type="molecule type" value="Genomic_DNA"/>
</dbReference>
<feature type="region of interest" description="Disordered" evidence="1">
    <location>
        <begin position="208"/>
        <end position="227"/>
    </location>
</feature>
<feature type="domain" description="DUF7587" evidence="2">
    <location>
        <begin position="2"/>
        <end position="131"/>
    </location>
</feature>
<feature type="region of interest" description="Disordered" evidence="1">
    <location>
        <begin position="254"/>
        <end position="311"/>
    </location>
</feature>
<dbReference type="RefSeq" id="XP_007753764.1">
    <property type="nucleotide sequence ID" value="XM_007755574.1"/>
</dbReference>
<dbReference type="OrthoDB" id="4121281at2759"/>
<feature type="compositionally biased region" description="Polar residues" evidence="1">
    <location>
        <begin position="217"/>
        <end position="227"/>
    </location>
</feature>
<accession>W9WAQ6</accession>
<feature type="region of interest" description="Disordered" evidence="1">
    <location>
        <begin position="326"/>
        <end position="345"/>
    </location>
</feature>
<feature type="compositionally biased region" description="Low complexity" evidence="1">
    <location>
        <begin position="405"/>
        <end position="423"/>
    </location>
</feature>
<feature type="compositionally biased region" description="Polar residues" evidence="1">
    <location>
        <begin position="298"/>
        <end position="311"/>
    </location>
</feature>
<dbReference type="GeneID" id="19176149"/>
<evidence type="ECO:0000259" key="2">
    <source>
        <dbReference type="Pfam" id="PF24494"/>
    </source>
</evidence>
<sequence>MPPPGYTTDEFRDLARRHLCEDKTFASPFLSLTQNPARALNIIATDERTRRGLAIVDYNDLEEKIKQTFGEEDGLWLVPDVYDAHKLNNLTRIHDDRSAKPKPGNQKDYTGTGEFLAWAAVEIEPIAILHHREALRLYTMLSPGNSLNKVRDIYRGVVAYQLLRSFKVDGYLQGSRGANFDEFIRGIYGERRQLDQIAPSPLLPCNEKDWADVPTDDTASIQSKPSTKTRQSYVLVKKAKITVEIPSKTSKSFLLSKSISSSDSTRVQQQEDSRQLNQPADTGIQHGDTDEEAEKTEQVTQNSDVTRQSSPCPEMDFFMEELLEHANIPSPTPPPPRPPVAATPKRQLSTVFPGSPAGAVPIKASAMTAIDLTVEDDNDGGRHNAASRRQKVRAPETSSEVTQVRPTTRTTAKAKAKAPTAAAFHQSKQTNIQNHFGRIAKSSGRPSKFLAGRKRYYQEDDKEEEDDIGDGDDDLQIISETTRKIHRQSYLRTTTRMQPATVLTVRSRSLSESINVSNK</sequence>
<reference evidence="3 4" key="1">
    <citation type="submission" date="2013-03" db="EMBL/GenBank/DDBJ databases">
        <title>The Genome Sequence of Cladophialophora yegresii CBS 114405.</title>
        <authorList>
            <consortium name="The Broad Institute Genomics Platform"/>
            <person name="Cuomo C."/>
            <person name="de Hoog S."/>
            <person name="Gorbushina A."/>
            <person name="Walker B."/>
            <person name="Young S.K."/>
            <person name="Zeng Q."/>
            <person name="Gargeya S."/>
            <person name="Fitzgerald M."/>
            <person name="Haas B."/>
            <person name="Abouelleil A."/>
            <person name="Allen A.W."/>
            <person name="Alvarado L."/>
            <person name="Arachchi H.M."/>
            <person name="Berlin A.M."/>
            <person name="Chapman S.B."/>
            <person name="Gainer-Dewar J."/>
            <person name="Goldberg J."/>
            <person name="Griggs A."/>
            <person name="Gujja S."/>
            <person name="Hansen M."/>
            <person name="Howarth C."/>
            <person name="Imamovic A."/>
            <person name="Ireland A."/>
            <person name="Larimer J."/>
            <person name="McCowan C."/>
            <person name="Murphy C."/>
            <person name="Pearson M."/>
            <person name="Poon T.W."/>
            <person name="Priest M."/>
            <person name="Roberts A."/>
            <person name="Saif S."/>
            <person name="Shea T."/>
            <person name="Sisk P."/>
            <person name="Sykes S."/>
            <person name="Wortman J."/>
            <person name="Nusbaum C."/>
            <person name="Birren B."/>
        </authorList>
    </citation>
    <scope>NUCLEOTIDE SEQUENCE [LARGE SCALE GENOMIC DNA]</scope>
    <source>
        <strain evidence="3 4">CBS 114405</strain>
    </source>
</reference>
<name>W9WAQ6_9EURO</name>
<dbReference type="VEuPathDB" id="FungiDB:A1O7_01537"/>
<protein>
    <recommendedName>
        <fullName evidence="2">DUF7587 domain-containing protein</fullName>
    </recommendedName>
</protein>
<organism evidence="3 4">
    <name type="scientific">Cladophialophora yegresii CBS 114405</name>
    <dbReference type="NCBI Taxonomy" id="1182544"/>
    <lineage>
        <taxon>Eukaryota</taxon>
        <taxon>Fungi</taxon>
        <taxon>Dikarya</taxon>
        <taxon>Ascomycota</taxon>
        <taxon>Pezizomycotina</taxon>
        <taxon>Eurotiomycetes</taxon>
        <taxon>Chaetothyriomycetidae</taxon>
        <taxon>Chaetothyriales</taxon>
        <taxon>Herpotrichiellaceae</taxon>
        <taxon>Cladophialophora</taxon>
    </lineage>
</organism>
<dbReference type="InterPro" id="IPR056009">
    <property type="entry name" value="DUF7587"/>
</dbReference>
<keyword evidence="4" id="KW-1185">Reference proteome</keyword>
<feature type="compositionally biased region" description="Pro residues" evidence="1">
    <location>
        <begin position="330"/>
        <end position="341"/>
    </location>
</feature>
<comment type="caution">
    <text evidence="3">The sequence shown here is derived from an EMBL/GenBank/DDBJ whole genome shotgun (WGS) entry which is preliminary data.</text>
</comment>
<evidence type="ECO:0000313" key="3">
    <source>
        <dbReference type="EMBL" id="EXJ65197.1"/>
    </source>
</evidence>
<gene>
    <name evidence="3" type="ORF">A1O7_01537</name>
</gene>
<evidence type="ECO:0000256" key="1">
    <source>
        <dbReference type="SAM" id="MobiDB-lite"/>
    </source>
</evidence>
<dbReference type="Pfam" id="PF24494">
    <property type="entry name" value="DUF7587"/>
    <property type="match status" value="1"/>
</dbReference>
<evidence type="ECO:0000313" key="4">
    <source>
        <dbReference type="Proteomes" id="UP000019473"/>
    </source>
</evidence>
<feature type="compositionally biased region" description="Low complexity" evidence="1">
    <location>
        <begin position="254"/>
        <end position="265"/>
    </location>
</feature>
<dbReference type="HOGENOM" id="CLU_524779_0_0_1"/>
<feature type="region of interest" description="Disordered" evidence="1">
    <location>
        <begin position="375"/>
        <end position="452"/>
    </location>
</feature>
<dbReference type="Proteomes" id="UP000019473">
    <property type="component" value="Unassembled WGS sequence"/>
</dbReference>
<dbReference type="AlphaFoldDB" id="W9WAQ6"/>
<proteinExistence type="predicted"/>